<sequence>MSIKRKKKIKDFQHNYLNLTIECNKETIDDLVKDFDAIVVGSDQVWGPAFHGTKVYFLGNMPSFHGKKISYAPCCAYNKVNENDKSCLSHLLQQFDSISVRNSETQTFVRDLINVDVPIVQDPIFLYDFEKEKNSFVVPYKKFILTYLIGEEINGGNENAIEEIKIVYGDIPVIAITLSTPETLKYFSWADQVYWNLSPFEWLSLIHSCTFLYTDSFHGMAFALKYQKPFIAFYSEEKRKSRFLDFMNRFDLSNVIVNSVSDIIRNNSVVNNVNYQKVNNLLEKELIKSTEFLNRSFFE</sequence>
<reference evidence="2 3" key="1">
    <citation type="submission" date="2016-10" db="EMBL/GenBank/DDBJ databases">
        <authorList>
            <person name="de Groot N.N."/>
        </authorList>
    </citation>
    <scope>NUCLEOTIDE SEQUENCE [LARGE SCALE GENOMIC DNA]</scope>
    <source>
        <strain evidence="2 3">DSM 19012</strain>
    </source>
</reference>
<evidence type="ECO:0000313" key="3">
    <source>
        <dbReference type="Proteomes" id="UP000181976"/>
    </source>
</evidence>
<evidence type="ECO:0000259" key="1">
    <source>
        <dbReference type="Pfam" id="PF04230"/>
    </source>
</evidence>
<dbReference type="Proteomes" id="UP000181976">
    <property type="component" value="Unassembled WGS sequence"/>
</dbReference>
<keyword evidence="2" id="KW-0808">Transferase</keyword>
<dbReference type="eggNOG" id="COG2327">
    <property type="taxonomic scope" value="Bacteria"/>
</dbReference>
<proteinExistence type="predicted"/>
<accession>A0A1I2DND5</accession>
<dbReference type="GO" id="GO:0016740">
    <property type="term" value="F:transferase activity"/>
    <property type="evidence" value="ECO:0007669"/>
    <property type="project" value="UniProtKB-KW"/>
</dbReference>
<organism evidence="2 3">
    <name type="scientific">Thermophagus xiamenensis</name>
    <dbReference type="NCBI Taxonomy" id="385682"/>
    <lineage>
        <taxon>Bacteria</taxon>
        <taxon>Pseudomonadati</taxon>
        <taxon>Bacteroidota</taxon>
        <taxon>Bacteroidia</taxon>
        <taxon>Marinilabiliales</taxon>
        <taxon>Marinilabiliaceae</taxon>
        <taxon>Thermophagus</taxon>
    </lineage>
</organism>
<name>A0A1I2DND5_9BACT</name>
<dbReference type="InParanoid" id="A0A1I2DND5"/>
<gene>
    <name evidence="2" type="ORF">SAMN05444380_11962</name>
</gene>
<keyword evidence="3" id="KW-1185">Reference proteome</keyword>
<evidence type="ECO:0000313" key="2">
    <source>
        <dbReference type="EMBL" id="SFE81929.1"/>
    </source>
</evidence>
<dbReference type="Pfam" id="PF04230">
    <property type="entry name" value="PS_pyruv_trans"/>
    <property type="match status" value="1"/>
</dbReference>
<feature type="domain" description="Polysaccharide pyruvyl transferase" evidence="1">
    <location>
        <begin position="14"/>
        <end position="235"/>
    </location>
</feature>
<dbReference type="InterPro" id="IPR007345">
    <property type="entry name" value="Polysacch_pyruvyl_Trfase"/>
</dbReference>
<protein>
    <submittedName>
        <fullName evidence="2">Polysaccharide pyruvyl transferase</fullName>
    </submittedName>
</protein>
<dbReference type="STRING" id="385682.SAMN05444380_11962"/>
<dbReference type="EMBL" id="FONA01000019">
    <property type="protein sequence ID" value="SFE81929.1"/>
    <property type="molecule type" value="Genomic_DNA"/>
</dbReference>
<dbReference type="AlphaFoldDB" id="A0A1I2DND5"/>